<dbReference type="PANTHER" id="PTHR23232:SF157">
    <property type="entry name" value="ZINC FINGER PROTEIN 525"/>
    <property type="match status" value="1"/>
</dbReference>
<name>A0AAD1VIW5_PELCU</name>
<dbReference type="PANTHER" id="PTHR23232">
    <property type="entry name" value="KRAB DOMAIN C2H2 ZINC FINGER"/>
    <property type="match status" value="1"/>
</dbReference>
<keyword evidence="4" id="KW-1185">Reference proteome</keyword>
<dbReference type="InterPro" id="IPR001909">
    <property type="entry name" value="KRAB"/>
</dbReference>
<dbReference type="PROSITE" id="PS50805">
    <property type="entry name" value="KRAB"/>
    <property type="match status" value="1"/>
</dbReference>
<feature type="compositionally biased region" description="Polar residues" evidence="1">
    <location>
        <begin position="162"/>
        <end position="179"/>
    </location>
</feature>
<gene>
    <name evidence="3" type="ORF">PECUL_23A060002</name>
</gene>
<feature type="region of interest" description="Disordered" evidence="1">
    <location>
        <begin position="251"/>
        <end position="277"/>
    </location>
</feature>
<dbReference type="GO" id="GO:0006355">
    <property type="term" value="P:regulation of DNA-templated transcription"/>
    <property type="evidence" value="ECO:0007669"/>
    <property type="project" value="InterPro"/>
</dbReference>
<dbReference type="Proteomes" id="UP001295444">
    <property type="component" value="Chromosome 01"/>
</dbReference>
<feature type="region of interest" description="Disordered" evidence="1">
    <location>
        <begin position="156"/>
        <end position="189"/>
    </location>
</feature>
<sequence length="461" mass="52669">MNKNRNQKILDLTLEIIYLVTGEDYVVVKTNDGNAPHSRRPLVSEESYSINNPSTVPLLHSLTHDRNNDKKILELTNHIIHLLTGEVPIRCEDVTVYFSMEEWEYLDGHKVHYKDVMIENHQPFSSLDGSMGRPTHKGFQSPTVTLDDANEYKSDLSRNKIQKTQSNSVQNEEVDSSLSGEEKIKDISIPSEHIQTSIYIKEEPTSSEEENLTDIYTPARHTNTECPFTQFREESATTKTVRLLDSDIYMPTDHTKTENTSTCIKEEPSSSEELTDTEICTPPTEHSWSECTSAHIKEELISWEERDGVIRDLYTATKPAWTENASILKEELASCKERNVTDVEMYANTQHIQILDILINTEEGAMKTNIKPITIVMDNQYEKSDISVCQQNSNSGKELYTCSVCQKCFTSNLEFTNHQESLIAALDDLYEKIQTDFKTHISELKSEVLELKQKVMEGVKK</sequence>
<organism evidence="3 4">
    <name type="scientific">Pelobates cultripes</name>
    <name type="common">Western spadefoot toad</name>
    <dbReference type="NCBI Taxonomy" id="61616"/>
    <lineage>
        <taxon>Eukaryota</taxon>
        <taxon>Metazoa</taxon>
        <taxon>Chordata</taxon>
        <taxon>Craniata</taxon>
        <taxon>Vertebrata</taxon>
        <taxon>Euteleostomi</taxon>
        <taxon>Amphibia</taxon>
        <taxon>Batrachia</taxon>
        <taxon>Anura</taxon>
        <taxon>Pelobatoidea</taxon>
        <taxon>Pelobatidae</taxon>
        <taxon>Pelobates</taxon>
    </lineage>
</organism>
<dbReference type="InterPro" id="IPR050169">
    <property type="entry name" value="Krueppel_C2H2_ZnF"/>
</dbReference>
<accession>A0AAD1VIW5</accession>
<evidence type="ECO:0000313" key="3">
    <source>
        <dbReference type="EMBL" id="CAH2220405.1"/>
    </source>
</evidence>
<evidence type="ECO:0000313" key="4">
    <source>
        <dbReference type="Proteomes" id="UP001295444"/>
    </source>
</evidence>
<evidence type="ECO:0000259" key="2">
    <source>
        <dbReference type="PROSITE" id="PS50805"/>
    </source>
</evidence>
<reference evidence="3" key="1">
    <citation type="submission" date="2022-03" db="EMBL/GenBank/DDBJ databases">
        <authorList>
            <person name="Alioto T."/>
            <person name="Alioto T."/>
            <person name="Gomez Garrido J."/>
        </authorList>
    </citation>
    <scope>NUCLEOTIDE SEQUENCE</scope>
</reference>
<dbReference type="AlphaFoldDB" id="A0AAD1VIW5"/>
<dbReference type="Pfam" id="PF01352">
    <property type="entry name" value="KRAB"/>
    <property type="match status" value="1"/>
</dbReference>
<proteinExistence type="predicted"/>
<dbReference type="SUPFAM" id="SSF109640">
    <property type="entry name" value="KRAB domain (Kruppel-associated box)"/>
    <property type="match status" value="1"/>
</dbReference>
<protein>
    <submittedName>
        <fullName evidence="3">Oocyte zinc finger</fullName>
    </submittedName>
</protein>
<dbReference type="InterPro" id="IPR036051">
    <property type="entry name" value="KRAB_dom_sf"/>
</dbReference>
<dbReference type="Gene3D" id="6.10.140.140">
    <property type="match status" value="1"/>
</dbReference>
<dbReference type="EMBL" id="OW240912">
    <property type="protein sequence ID" value="CAH2220405.1"/>
    <property type="molecule type" value="Genomic_DNA"/>
</dbReference>
<dbReference type="CDD" id="cd07765">
    <property type="entry name" value="KRAB_A-box"/>
    <property type="match status" value="1"/>
</dbReference>
<evidence type="ECO:0000256" key="1">
    <source>
        <dbReference type="SAM" id="MobiDB-lite"/>
    </source>
</evidence>
<feature type="domain" description="KRAB" evidence="2">
    <location>
        <begin position="89"/>
        <end position="166"/>
    </location>
</feature>